<reference evidence="1" key="1">
    <citation type="submission" date="2020-10" db="EMBL/GenBank/DDBJ databases">
        <title>Taxonomic study of unclassified bacteria belonging to the class Ktedonobacteria.</title>
        <authorList>
            <person name="Yabe S."/>
            <person name="Wang C.M."/>
            <person name="Zheng Y."/>
            <person name="Sakai Y."/>
            <person name="Cavaletti L."/>
            <person name="Monciardini P."/>
            <person name="Donadio S."/>
        </authorList>
    </citation>
    <scope>NUCLEOTIDE SEQUENCE</scope>
    <source>
        <strain evidence="1">SOSP1-1</strain>
    </source>
</reference>
<comment type="caution">
    <text evidence="1">The sequence shown here is derived from an EMBL/GenBank/DDBJ whole genome shotgun (WGS) entry which is preliminary data.</text>
</comment>
<protein>
    <submittedName>
        <fullName evidence="1">Uncharacterized protein</fullName>
    </submittedName>
</protein>
<dbReference type="EMBL" id="BNJF01000001">
    <property type="protein sequence ID" value="GHO45178.1"/>
    <property type="molecule type" value="Genomic_DNA"/>
</dbReference>
<dbReference type="AlphaFoldDB" id="A0A8J3MT17"/>
<organism evidence="1 2">
    <name type="scientific">Ktedonospora formicarum</name>
    <dbReference type="NCBI Taxonomy" id="2778364"/>
    <lineage>
        <taxon>Bacteria</taxon>
        <taxon>Bacillati</taxon>
        <taxon>Chloroflexota</taxon>
        <taxon>Ktedonobacteria</taxon>
        <taxon>Ktedonobacterales</taxon>
        <taxon>Ktedonobacteraceae</taxon>
        <taxon>Ktedonospora</taxon>
    </lineage>
</organism>
<accession>A0A8J3MT17</accession>
<proteinExistence type="predicted"/>
<dbReference type="RefSeq" id="WP_220194525.1">
    <property type="nucleotide sequence ID" value="NZ_BNJF01000001.1"/>
</dbReference>
<evidence type="ECO:0000313" key="1">
    <source>
        <dbReference type="EMBL" id="GHO45178.1"/>
    </source>
</evidence>
<gene>
    <name evidence="1" type="ORF">KSX_33410</name>
</gene>
<dbReference type="Proteomes" id="UP000612362">
    <property type="component" value="Unassembled WGS sequence"/>
</dbReference>
<sequence>MKQLLLAYLDAGESWPEEVNTELRKYYRRTYLNPRGSKHTLYLAWRQEWEESHGITYLPNKRVN</sequence>
<keyword evidence="2" id="KW-1185">Reference proteome</keyword>
<name>A0A8J3MT17_9CHLR</name>
<evidence type="ECO:0000313" key="2">
    <source>
        <dbReference type="Proteomes" id="UP000612362"/>
    </source>
</evidence>